<dbReference type="PANTHER" id="PTHR45138:SF9">
    <property type="entry name" value="DIGUANYLATE CYCLASE DGCM-RELATED"/>
    <property type="match status" value="1"/>
</dbReference>
<accession>A0A6G2CPK7</accession>
<dbReference type="Gene3D" id="3.40.190.10">
    <property type="entry name" value="Periplasmic binding protein-like II"/>
    <property type="match status" value="2"/>
</dbReference>
<dbReference type="InterPro" id="IPR043128">
    <property type="entry name" value="Rev_trsase/Diguanyl_cyclase"/>
</dbReference>
<proteinExistence type="predicted"/>
<protein>
    <submittedName>
        <fullName evidence="1">Diguanylate cyclase</fullName>
    </submittedName>
</protein>
<dbReference type="FunFam" id="3.30.70.270:FF:000001">
    <property type="entry name" value="Diguanylate cyclase domain protein"/>
    <property type="match status" value="1"/>
</dbReference>
<dbReference type="SMART" id="SM00062">
    <property type="entry name" value="PBPb"/>
    <property type="match status" value="1"/>
</dbReference>
<dbReference type="RefSeq" id="WP_129821700.1">
    <property type="nucleotide sequence ID" value="NZ_RCYV01000021.1"/>
</dbReference>
<dbReference type="InterPro" id="IPR050469">
    <property type="entry name" value="Diguanylate_Cyclase"/>
</dbReference>
<dbReference type="PROSITE" id="PS50887">
    <property type="entry name" value="GGDEF"/>
    <property type="match status" value="1"/>
</dbReference>
<dbReference type="InterPro" id="IPR000160">
    <property type="entry name" value="GGDEF_dom"/>
</dbReference>
<dbReference type="AlphaFoldDB" id="A0A6G2CPK7"/>
<dbReference type="InterPro" id="IPR001638">
    <property type="entry name" value="Solute-binding_3/MltF_N"/>
</dbReference>
<dbReference type="EMBL" id="WMQV01000024">
    <property type="protein sequence ID" value="MTL94826.1"/>
    <property type="molecule type" value="Genomic_DNA"/>
</dbReference>
<name>A0A6G2CPK7_9FIRM</name>
<dbReference type="InterPro" id="IPR029787">
    <property type="entry name" value="Nucleotide_cyclase"/>
</dbReference>
<reference evidence="1" key="1">
    <citation type="journal article" date="2019" name="Nat. Med.">
        <title>A library of human gut bacterial isolates paired with longitudinal multiomics data enables mechanistic microbiome research.</title>
        <authorList>
            <person name="Poyet M."/>
            <person name="Groussin M."/>
            <person name="Gibbons S.M."/>
            <person name="Avila-Pacheco J."/>
            <person name="Jiang X."/>
            <person name="Kearney S.M."/>
            <person name="Perrotta A.R."/>
            <person name="Berdy B."/>
            <person name="Zhao S."/>
            <person name="Lieberman T.D."/>
            <person name="Swanson P.K."/>
            <person name="Smith M."/>
            <person name="Roesemann S."/>
            <person name="Alexander J.E."/>
            <person name="Rich S.A."/>
            <person name="Livny J."/>
            <person name="Vlamakis H."/>
            <person name="Clish C."/>
            <person name="Bullock K."/>
            <person name="Deik A."/>
            <person name="Scott J."/>
            <person name="Pierce K.A."/>
            <person name="Xavier R.J."/>
            <person name="Alm E.J."/>
        </authorList>
    </citation>
    <scope>NUCLEOTIDE SEQUENCE</scope>
    <source>
        <strain evidence="1">BIOML-A179</strain>
    </source>
</reference>
<dbReference type="NCBIfam" id="TIGR00254">
    <property type="entry name" value="GGDEF"/>
    <property type="match status" value="1"/>
</dbReference>
<dbReference type="Pfam" id="PF00990">
    <property type="entry name" value="GGDEF"/>
    <property type="match status" value="1"/>
</dbReference>
<organism evidence="1">
    <name type="scientific">Turicibacter sanguinis</name>
    <dbReference type="NCBI Taxonomy" id="154288"/>
    <lineage>
        <taxon>Bacteria</taxon>
        <taxon>Bacillati</taxon>
        <taxon>Bacillota</taxon>
        <taxon>Erysipelotrichia</taxon>
        <taxon>Erysipelotrichales</taxon>
        <taxon>Turicibacteraceae</taxon>
        <taxon>Turicibacter</taxon>
    </lineage>
</organism>
<comment type="caution">
    <text evidence="1">The sequence shown here is derived from an EMBL/GenBank/DDBJ whole genome shotgun (WGS) entry which is preliminary data.</text>
</comment>
<dbReference type="PROSITE" id="PS51257">
    <property type="entry name" value="PROKAR_LIPOPROTEIN"/>
    <property type="match status" value="1"/>
</dbReference>
<dbReference type="Gene3D" id="3.30.70.270">
    <property type="match status" value="1"/>
</dbReference>
<dbReference type="SUPFAM" id="SSF55073">
    <property type="entry name" value="Nucleotide cyclase"/>
    <property type="match status" value="1"/>
</dbReference>
<evidence type="ECO:0000313" key="1">
    <source>
        <dbReference type="EMBL" id="MTL94826.1"/>
    </source>
</evidence>
<dbReference type="GO" id="GO:0052621">
    <property type="term" value="F:diguanylate cyclase activity"/>
    <property type="evidence" value="ECO:0007669"/>
    <property type="project" value="TreeGrafter"/>
</dbReference>
<dbReference type="PANTHER" id="PTHR45138">
    <property type="entry name" value="REGULATORY COMPONENTS OF SENSORY TRANSDUCTION SYSTEM"/>
    <property type="match status" value="1"/>
</dbReference>
<dbReference type="SUPFAM" id="SSF53850">
    <property type="entry name" value="Periplasmic binding protein-like II"/>
    <property type="match status" value="2"/>
</dbReference>
<gene>
    <name evidence="1" type="ORF">GMA64_09835</name>
</gene>
<dbReference type="SMART" id="SM00267">
    <property type="entry name" value="GGDEF"/>
    <property type="match status" value="1"/>
</dbReference>
<dbReference type="CDD" id="cd01949">
    <property type="entry name" value="GGDEF"/>
    <property type="match status" value="1"/>
</dbReference>
<sequence>MKKVIVLFVLLFLGCMDVLATDVVTSVSLSENEEIWLENSTQIKYIIGYPASITPLNYSYFSSSLKGVVTDISQEFNVATDKYLYSVPVTEVKQNRDVIDFGIVDVMISGRLDDYGNLFYSSPIHEFEYTFFVNSSSDIKSLDEITGKRVGVVYNDSNIRKYLDSFVEYPNYIRLYEALDMGEIDCIFVPGDLFMYQSAVNELREVKVSEYSGSAWYFVSDKRNLISILNKVMARMQTVEEYADTFMNHQNSLNSKLYDIDKKTHEWLFYDKPMMRVGVYDVAPFMYQNGESVGGLLDYIVKQIKTNFGMEFEFVFGEYEELKGLYDSGEIDILPVFNFDFVSDGYDVYQGQLNAYANYDQLLIHDEISKNSSVKIGSILGPIVYSQGFLNFNHLNSRGFVIDSTLTHLIESLDHEIQYLVMDPVYLDYFEQYELYQKGKMGKYTFSLLVQDDPFYKNLFDAISKRDFLDDKYSTLLATEMYLYEMSKLRDNLYSMQQQRLLLLGVFIVTMGVIGVLYRQRYMDKKTEYLKYTDYATGLLNRVGYENEMNKVLKRRQHFAFIIFDIDYFKSINDTYGHLIGDKVIEHVAYTIKSCTRKGDIICRLGGDEFVLCLMMDDIAKVCTVLEAIQEEMFDYSEDLKVTASIGVTIYEGQDCGMEMLYHEADQALYKSKKNGRNQFNIFSK</sequence>